<evidence type="ECO:0000313" key="1">
    <source>
        <dbReference type="Proteomes" id="UP000887580"/>
    </source>
</evidence>
<reference evidence="2" key="1">
    <citation type="submission" date="2022-11" db="UniProtKB">
        <authorList>
            <consortium name="WormBaseParasite"/>
        </authorList>
    </citation>
    <scope>IDENTIFICATION</scope>
</reference>
<accession>A0AC35FQN6</accession>
<dbReference type="WBParaSite" id="PS1159_v2.g19940.t1">
    <property type="protein sequence ID" value="PS1159_v2.g19940.t1"/>
    <property type="gene ID" value="PS1159_v2.g19940"/>
</dbReference>
<name>A0AC35FQN6_9BILA</name>
<dbReference type="Proteomes" id="UP000887580">
    <property type="component" value="Unplaced"/>
</dbReference>
<organism evidence="1 2">
    <name type="scientific">Panagrolaimus sp. PS1159</name>
    <dbReference type="NCBI Taxonomy" id="55785"/>
    <lineage>
        <taxon>Eukaryota</taxon>
        <taxon>Metazoa</taxon>
        <taxon>Ecdysozoa</taxon>
        <taxon>Nematoda</taxon>
        <taxon>Chromadorea</taxon>
        <taxon>Rhabditida</taxon>
        <taxon>Tylenchina</taxon>
        <taxon>Panagrolaimomorpha</taxon>
        <taxon>Panagrolaimoidea</taxon>
        <taxon>Panagrolaimidae</taxon>
        <taxon>Panagrolaimus</taxon>
    </lineage>
</organism>
<protein>
    <submittedName>
        <fullName evidence="2">Uncharacterized protein</fullName>
    </submittedName>
</protein>
<sequence length="253" mass="29428">MDAKNSPRKQFIKGKFDWPGDDVLKQYFSLPSNIIYYMAMNPSTPKCYNKLIQCCKYFFEKNPIIVVKNLISYNGDESQTKICSKREYECEEFGCCVDIDIYKVTSTFWLTSELEFDCFSNNNPNYYSTLCSKIFRCDIAKLLLHEKLIYYEDFKLLASSAKEILLDCVEMTYNNEDGENVMLEKIVEACSKVKKLIYDFGGCVYALIESGAPNHAITYYGQNNEKLRILENRYFDSDDEMDFIVGSTNDSDY</sequence>
<evidence type="ECO:0000313" key="2">
    <source>
        <dbReference type="WBParaSite" id="PS1159_v2.g19940.t1"/>
    </source>
</evidence>
<proteinExistence type="predicted"/>